<proteinExistence type="predicted"/>
<name>A0AA38NZW6_9AGAR</name>
<feature type="compositionally biased region" description="Basic and acidic residues" evidence="1">
    <location>
        <begin position="201"/>
        <end position="214"/>
    </location>
</feature>
<dbReference type="AlphaFoldDB" id="A0AA38NZW6"/>
<gene>
    <name evidence="2" type="ORF">F5878DRAFT_632486</name>
</gene>
<feature type="compositionally biased region" description="Low complexity" evidence="1">
    <location>
        <begin position="33"/>
        <end position="50"/>
    </location>
</feature>
<sequence>MSSFSPIASSSTSKSTSFTAMSPMTPPRRERGNSNVHSPGSSKSSPNSSNQHRKSTGLPPGFLVPHKPKQTPISQMAAWELEDRYGRNAKVLASSNAPSSSYVQRLTAEQAAIEEQLVEVHGMEMINTKLRNTRIDEQRSGEDMDVVERDRSIGVESPSTMIDAKKRALAKFGSSASPSQVGVRMLGMEEALEIERKAHVHDLQRRQRMEEKKAQGLGYPTNGPGGVMSKEERERRIWAFMNYKPTDSDLEDDSDYDPDDPNNEDNDPSTWFEDDQDDGRKGQNIVEPDELVLDERDMEGLRDVIRVIEPGQGRYGVFYEPREEE</sequence>
<organism evidence="2 3">
    <name type="scientific">Lentinula raphanica</name>
    <dbReference type="NCBI Taxonomy" id="153919"/>
    <lineage>
        <taxon>Eukaryota</taxon>
        <taxon>Fungi</taxon>
        <taxon>Dikarya</taxon>
        <taxon>Basidiomycota</taxon>
        <taxon>Agaricomycotina</taxon>
        <taxon>Agaricomycetes</taxon>
        <taxon>Agaricomycetidae</taxon>
        <taxon>Agaricales</taxon>
        <taxon>Marasmiineae</taxon>
        <taxon>Omphalotaceae</taxon>
        <taxon>Lentinula</taxon>
    </lineage>
</organism>
<reference evidence="2" key="1">
    <citation type="submission" date="2022-08" db="EMBL/GenBank/DDBJ databases">
        <authorList>
            <consortium name="DOE Joint Genome Institute"/>
            <person name="Min B."/>
            <person name="Riley R."/>
            <person name="Sierra-Patev S."/>
            <person name="Naranjo-Ortiz M."/>
            <person name="Looney B."/>
            <person name="Konkel Z."/>
            <person name="Slot J.C."/>
            <person name="Sakamoto Y."/>
            <person name="Steenwyk J.L."/>
            <person name="Rokas A."/>
            <person name="Carro J."/>
            <person name="Camarero S."/>
            <person name="Ferreira P."/>
            <person name="Molpeceres G."/>
            <person name="Ruiz-Duenas F.J."/>
            <person name="Serrano A."/>
            <person name="Henrissat B."/>
            <person name="Drula E."/>
            <person name="Hughes K.W."/>
            <person name="Mata J.L."/>
            <person name="Ishikawa N.K."/>
            <person name="Vargas-Isla R."/>
            <person name="Ushijima S."/>
            <person name="Smith C.A."/>
            <person name="Ahrendt S."/>
            <person name="Andreopoulos W."/>
            <person name="He G."/>
            <person name="Labutti K."/>
            <person name="Lipzen A."/>
            <person name="Ng V."/>
            <person name="Sandor L."/>
            <person name="Barry K."/>
            <person name="Martinez A.T."/>
            <person name="Xiao Y."/>
            <person name="Gibbons J.G."/>
            <person name="Terashima K."/>
            <person name="Hibbett D.S."/>
            <person name="Grigoriev I.V."/>
        </authorList>
    </citation>
    <scope>NUCLEOTIDE SEQUENCE</scope>
    <source>
        <strain evidence="2">TFB9207</strain>
    </source>
</reference>
<accession>A0AA38NZW6</accession>
<evidence type="ECO:0000313" key="3">
    <source>
        <dbReference type="Proteomes" id="UP001163846"/>
    </source>
</evidence>
<keyword evidence="3" id="KW-1185">Reference proteome</keyword>
<dbReference type="EMBL" id="MU806664">
    <property type="protein sequence ID" value="KAJ3833605.1"/>
    <property type="molecule type" value="Genomic_DNA"/>
</dbReference>
<feature type="region of interest" description="Disordered" evidence="1">
    <location>
        <begin position="201"/>
        <end position="229"/>
    </location>
</feature>
<feature type="compositionally biased region" description="Acidic residues" evidence="1">
    <location>
        <begin position="248"/>
        <end position="277"/>
    </location>
</feature>
<feature type="region of interest" description="Disordered" evidence="1">
    <location>
        <begin position="244"/>
        <end position="294"/>
    </location>
</feature>
<feature type="region of interest" description="Disordered" evidence="1">
    <location>
        <begin position="1"/>
        <end position="74"/>
    </location>
</feature>
<evidence type="ECO:0000313" key="2">
    <source>
        <dbReference type="EMBL" id="KAJ3833605.1"/>
    </source>
</evidence>
<comment type="caution">
    <text evidence="2">The sequence shown here is derived from an EMBL/GenBank/DDBJ whole genome shotgun (WGS) entry which is preliminary data.</text>
</comment>
<feature type="compositionally biased region" description="Low complexity" evidence="1">
    <location>
        <begin position="1"/>
        <end position="22"/>
    </location>
</feature>
<dbReference type="Proteomes" id="UP001163846">
    <property type="component" value="Unassembled WGS sequence"/>
</dbReference>
<protein>
    <submittedName>
        <fullName evidence="2">Uncharacterized protein</fullName>
    </submittedName>
</protein>
<evidence type="ECO:0000256" key="1">
    <source>
        <dbReference type="SAM" id="MobiDB-lite"/>
    </source>
</evidence>